<dbReference type="Proteomes" id="UP000264353">
    <property type="component" value="Chromosome A2"/>
</dbReference>
<sequence>MEKKNRTIRDRSLLRTTKPHFLLDAPTHTTSYHLGARVRQLDTILEYEREENGLPYASYGLMRREPKLQILRDKPNILACKQTEMIKTRVNSKPIYT</sequence>
<reference evidence="1 2" key="1">
    <citation type="submission" date="2018-06" db="EMBL/GenBank/DDBJ databases">
        <title>WGS assembly of Brassica rapa FPsc.</title>
        <authorList>
            <person name="Bowman J."/>
            <person name="Kohchi T."/>
            <person name="Yamato K."/>
            <person name="Jenkins J."/>
            <person name="Shu S."/>
            <person name="Ishizaki K."/>
            <person name="Yamaoka S."/>
            <person name="Nishihama R."/>
            <person name="Nakamura Y."/>
            <person name="Berger F."/>
            <person name="Adam C."/>
            <person name="Aki S."/>
            <person name="Althoff F."/>
            <person name="Araki T."/>
            <person name="Arteaga-Vazquez M."/>
            <person name="Balasubrmanian S."/>
            <person name="Bauer D."/>
            <person name="Boehm C."/>
            <person name="Briginshaw L."/>
            <person name="Caballero-Perez J."/>
            <person name="Catarino B."/>
            <person name="Chen F."/>
            <person name="Chiyoda S."/>
            <person name="Chovatia M."/>
            <person name="Davies K."/>
            <person name="Delmans M."/>
            <person name="Demura T."/>
            <person name="Dierschke T."/>
            <person name="Dolan L."/>
            <person name="Dorantes-Acosta A."/>
            <person name="Eklund D."/>
            <person name="Florent S."/>
            <person name="Flores-Sandoval E."/>
            <person name="Fujiyama A."/>
            <person name="Fukuzawa H."/>
            <person name="Galik B."/>
            <person name="Grimanelli D."/>
            <person name="Grimwood J."/>
            <person name="Grossniklaus U."/>
            <person name="Hamada T."/>
            <person name="Haseloff J."/>
            <person name="Hetherington A."/>
            <person name="Higo A."/>
            <person name="Hirakawa Y."/>
            <person name="Hundley H."/>
            <person name="Ikeda Y."/>
            <person name="Inoue K."/>
            <person name="Inoue S."/>
            <person name="Ishida S."/>
            <person name="Jia Q."/>
            <person name="Kakita M."/>
            <person name="Kanazawa T."/>
            <person name="Kawai Y."/>
            <person name="Kawashima T."/>
            <person name="Kennedy M."/>
            <person name="Kinose K."/>
            <person name="Kinoshita T."/>
            <person name="Kohara Y."/>
            <person name="Koide E."/>
            <person name="Komatsu K."/>
            <person name="Kopischke S."/>
            <person name="Kubo M."/>
            <person name="Kyozuka J."/>
            <person name="Lagercrantz U."/>
            <person name="Lin S."/>
            <person name="Lindquist E."/>
            <person name="Lipzen A."/>
            <person name="Lu C."/>
            <person name="Luna E."/>
            <person name="Martienssen R."/>
            <person name="Minamino N."/>
            <person name="Mizutani M."/>
            <person name="Mizutani M."/>
            <person name="Mochizuki N."/>
            <person name="Monte I."/>
            <person name="Mosher R."/>
            <person name="Nagasaki H."/>
            <person name="Nakagami H."/>
            <person name="Naramoto S."/>
            <person name="Nishitani K."/>
            <person name="Ohtani M."/>
            <person name="Okamoto T."/>
            <person name="Okumura M."/>
            <person name="Phillips J."/>
            <person name="Pollak B."/>
            <person name="Reinders A."/>
            <person name="Roevekamp M."/>
            <person name="Sano R."/>
            <person name="Sawa S."/>
            <person name="Schmid M."/>
            <person name="Shirakawa M."/>
            <person name="Solano R."/>
            <person name="Spunde A."/>
            <person name="Suetsugu N."/>
            <person name="Sugano S."/>
            <person name="Sugiyama A."/>
            <person name="Sun R."/>
            <person name="Suzuki Y."/>
            <person name="Takenaka M."/>
            <person name="Takezawa D."/>
            <person name="Tomogane H."/>
            <person name="Tsuzuki M."/>
            <person name="Ueda T."/>
            <person name="Umeda M."/>
            <person name="Ward J."/>
            <person name="Watanabe Y."/>
            <person name="Yazaki K."/>
            <person name="Yokoyama R."/>
            <person name="Yoshitake Y."/>
            <person name="Yotsui I."/>
            <person name="Zachgo S."/>
            <person name="Schmutz J."/>
        </authorList>
    </citation>
    <scope>NUCLEOTIDE SEQUENCE [LARGE SCALE GENOMIC DNA]</scope>
    <source>
        <strain evidence="2">cv. B-3</strain>
    </source>
</reference>
<proteinExistence type="predicted"/>
<evidence type="ECO:0000313" key="2">
    <source>
        <dbReference type="Proteomes" id="UP000264353"/>
    </source>
</evidence>
<gene>
    <name evidence="1" type="ORF">BRARA_B01455</name>
</gene>
<organism evidence="1 2">
    <name type="scientific">Brassica campestris</name>
    <name type="common">Field mustard</name>
    <dbReference type="NCBI Taxonomy" id="3711"/>
    <lineage>
        <taxon>Eukaryota</taxon>
        <taxon>Viridiplantae</taxon>
        <taxon>Streptophyta</taxon>
        <taxon>Embryophyta</taxon>
        <taxon>Tracheophyta</taxon>
        <taxon>Spermatophyta</taxon>
        <taxon>Magnoliopsida</taxon>
        <taxon>eudicotyledons</taxon>
        <taxon>Gunneridae</taxon>
        <taxon>Pentapetalae</taxon>
        <taxon>rosids</taxon>
        <taxon>malvids</taxon>
        <taxon>Brassicales</taxon>
        <taxon>Brassicaceae</taxon>
        <taxon>Brassiceae</taxon>
        <taxon>Brassica</taxon>
    </lineage>
</organism>
<accession>A0A398A930</accession>
<name>A0A398A930_BRACM</name>
<protein>
    <submittedName>
        <fullName evidence="1">Uncharacterized protein</fullName>
    </submittedName>
</protein>
<evidence type="ECO:0000313" key="1">
    <source>
        <dbReference type="EMBL" id="RID74351.1"/>
    </source>
</evidence>
<dbReference type="AlphaFoldDB" id="A0A398A930"/>
<dbReference type="EMBL" id="CM010629">
    <property type="protein sequence ID" value="RID74351.1"/>
    <property type="molecule type" value="Genomic_DNA"/>
</dbReference>